<comment type="caution">
    <text evidence="7">The sequence shown here is derived from an EMBL/GenBank/DDBJ whole genome shotgun (WGS) entry which is preliminary data.</text>
</comment>
<dbReference type="InterPro" id="IPR002433">
    <property type="entry name" value="Orn_de-COase"/>
</dbReference>
<evidence type="ECO:0000313" key="7">
    <source>
        <dbReference type="EMBL" id="KAK7578271.1"/>
    </source>
</evidence>
<evidence type="ECO:0000259" key="6">
    <source>
        <dbReference type="Pfam" id="PF02784"/>
    </source>
</evidence>
<dbReference type="PRINTS" id="PR01182">
    <property type="entry name" value="ORNDCRBXLASE"/>
</dbReference>
<accession>A0AAN9TCF1</accession>
<evidence type="ECO:0000256" key="3">
    <source>
        <dbReference type="ARBA" id="ARBA00022898"/>
    </source>
</evidence>
<dbReference type="EMBL" id="JBBCAQ010000035">
    <property type="protein sequence ID" value="KAK7578271.1"/>
    <property type="molecule type" value="Genomic_DNA"/>
</dbReference>
<dbReference type="PANTHER" id="PTHR11482">
    <property type="entry name" value="ARGININE/DIAMINOPIMELATE/ORNITHINE DECARBOXYLASE"/>
    <property type="match status" value="1"/>
</dbReference>
<reference evidence="7 8" key="1">
    <citation type="submission" date="2024-03" db="EMBL/GenBank/DDBJ databases">
        <title>Adaptation during the transition from Ophiocordyceps entomopathogen to insect associate is accompanied by gene loss and intensified selection.</title>
        <authorList>
            <person name="Ward C.M."/>
            <person name="Onetto C.A."/>
            <person name="Borneman A.R."/>
        </authorList>
    </citation>
    <scope>NUCLEOTIDE SEQUENCE [LARGE SCALE GENOMIC DNA]</scope>
    <source>
        <strain evidence="7">AWRI1</strain>
        <tissue evidence="7">Single Adult Female</tissue>
    </source>
</reference>
<gene>
    <name evidence="7" type="ORF">V9T40_010476</name>
</gene>
<keyword evidence="4" id="KW-0456">Lyase</keyword>
<dbReference type="InterPro" id="IPR029066">
    <property type="entry name" value="PLP-binding_barrel"/>
</dbReference>
<organism evidence="7 8">
    <name type="scientific">Parthenolecanium corni</name>
    <dbReference type="NCBI Taxonomy" id="536013"/>
    <lineage>
        <taxon>Eukaryota</taxon>
        <taxon>Metazoa</taxon>
        <taxon>Ecdysozoa</taxon>
        <taxon>Arthropoda</taxon>
        <taxon>Hexapoda</taxon>
        <taxon>Insecta</taxon>
        <taxon>Pterygota</taxon>
        <taxon>Neoptera</taxon>
        <taxon>Paraneoptera</taxon>
        <taxon>Hemiptera</taxon>
        <taxon>Sternorrhyncha</taxon>
        <taxon>Coccoidea</taxon>
        <taxon>Coccidae</taxon>
        <taxon>Parthenolecanium</taxon>
    </lineage>
</organism>
<dbReference type="PANTHER" id="PTHR11482:SF6">
    <property type="entry name" value="ORNITHINE DECARBOXYLASE 1-RELATED"/>
    <property type="match status" value="1"/>
</dbReference>
<feature type="compositionally biased region" description="Acidic residues" evidence="5">
    <location>
        <begin position="329"/>
        <end position="349"/>
    </location>
</feature>
<dbReference type="Gene3D" id="3.20.20.10">
    <property type="entry name" value="Alanine racemase"/>
    <property type="match status" value="1"/>
</dbReference>
<feature type="domain" description="Orn/DAP/Arg decarboxylase 2 N-terminal" evidence="6">
    <location>
        <begin position="67"/>
        <end position="179"/>
    </location>
</feature>
<feature type="region of interest" description="Disordered" evidence="5">
    <location>
        <begin position="325"/>
        <end position="354"/>
    </location>
</feature>
<dbReference type="Proteomes" id="UP001367676">
    <property type="component" value="Unassembled WGS sequence"/>
</dbReference>
<dbReference type="GO" id="GO:0004586">
    <property type="term" value="F:ornithine decarboxylase activity"/>
    <property type="evidence" value="ECO:0007669"/>
    <property type="project" value="TreeGrafter"/>
</dbReference>
<dbReference type="AlphaFoldDB" id="A0AAN9TCF1"/>
<dbReference type="GO" id="GO:0033387">
    <property type="term" value="P:putrescine biosynthetic process from arginine, via ornithine"/>
    <property type="evidence" value="ECO:0007669"/>
    <property type="project" value="TreeGrafter"/>
</dbReference>
<evidence type="ECO:0000313" key="8">
    <source>
        <dbReference type="Proteomes" id="UP001367676"/>
    </source>
</evidence>
<dbReference type="PRINTS" id="PR01179">
    <property type="entry name" value="ODADCRBXLASE"/>
</dbReference>
<dbReference type="InterPro" id="IPR000183">
    <property type="entry name" value="Orn/DAP/Arg_de-COase"/>
</dbReference>
<evidence type="ECO:0000256" key="2">
    <source>
        <dbReference type="ARBA" id="ARBA00008872"/>
    </source>
</evidence>
<dbReference type="InterPro" id="IPR009006">
    <property type="entry name" value="Ala_racemase/Decarboxylase_C"/>
</dbReference>
<keyword evidence="3" id="KW-0663">Pyridoxal phosphate</keyword>
<dbReference type="Pfam" id="PF02784">
    <property type="entry name" value="Orn_Arg_deC_N"/>
    <property type="match status" value="1"/>
</dbReference>
<evidence type="ECO:0000256" key="1">
    <source>
        <dbReference type="ARBA" id="ARBA00001933"/>
    </source>
</evidence>
<sequence>MHVGDFKLRCSRAAYYNLAWRAGRCDDARRLGASLFEHTSRRVPYSPYSYGFVATLQPAGLVWVLGMKFGCDSISEAPDLLRYARKLRLNIVGVCFHVGSNCLEPAAYKRAISKTRSLFDLGRSLGFHMRILNIGGGFPGDKDSSFDEIAKRINEAVIEYFPELNEVEIIAEPGRYIAASAFSIVTYIHAKRIIHDHDDSGDSGDNGDNGDNGEAVNVLFIPDGIFGSFNAILFDPVTTFHPIPLFRNLQNSQRMMPTFICGPADHPLDVLTEKINFPDAQTGDWIMFENMGAYREATARCFSGFTLPQVYVVYNGSMLSPLDNFHSQEEEEEEEEEEEGEEGEKEEYDYVSKNGRLKTKPLRLKVIHPVNNRRKIKYQ</sequence>
<comment type="similarity">
    <text evidence="2">Belongs to the Orn/Lys/Arg decarboxylase class-II family.</text>
</comment>
<dbReference type="SUPFAM" id="SSF50621">
    <property type="entry name" value="Alanine racemase C-terminal domain-like"/>
    <property type="match status" value="1"/>
</dbReference>
<dbReference type="Gene3D" id="2.40.37.10">
    <property type="entry name" value="Lyase, Ornithine Decarboxylase, Chain A, domain 1"/>
    <property type="match status" value="1"/>
</dbReference>
<evidence type="ECO:0000256" key="5">
    <source>
        <dbReference type="SAM" id="MobiDB-lite"/>
    </source>
</evidence>
<protein>
    <recommendedName>
        <fullName evidence="6">Orn/DAP/Arg decarboxylase 2 N-terminal domain-containing protein</fullName>
    </recommendedName>
</protein>
<dbReference type="GO" id="GO:0005737">
    <property type="term" value="C:cytoplasm"/>
    <property type="evidence" value="ECO:0007669"/>
    <property type="project" value="TreeGrafter"/>
</dbReference>
<dbReference type="InterPro" id="IPR022644">
    <property type="entry name" value="De-COase2_N"/>
</dbReference>
<proteinExistence type="inferred from homology"/>
<name>A0AAN9TCF1_9HEMI</name>
<keyword evidence="8" id="KW-1185">Reference proteome</keyword>
<dbReference type="SUPFAM" id="SSF51419">
    <property type="entry name" value="PLP-binding barrel"/>
    <property type="match status" value="1"/>
</dbReference>
<comment type="cofactor">
    <cofactor evidence="1">
        <name>pyridoxal 5'-phosphate</name>
        <dbReference type="ChEBI" id="CHEBI:597326"/>
    </cofactor>
</comment>
<evidence type="ECO:0000256" key="4">
    <source>
        <dbReference type="ARBA" id="ARBA00023239"/>
    </source>
</evidence>